<proteinExistence type="predicted"/>
<accession>A0A1G5WE14</accession>
<gene>
    <name evidence="1" type="ORF">SAMN02910315_01364</name>
</gene>
<sequence>MVICFISGGYALYLNETGVNVVDDSASPQATSPQADLAPHGNNPAAGDVAKVVSLSDVQTFFENVNTYSPNTYSAKVAPTHPIFVQPGFNDTDYHVYNGDYSSYYVHNSLNTADKYVQCAECGKYSPIGDVTKKLDDNLICKGHNDSCGSNIDDDYFALTYDEVLFIVDHNGYLPESAYTRTAEHLGITIPYSDYIAPYYGMTPDEEVFTELVTEPVTGIEHYSPNDDSLPVIAFDEDFDSNQDSPCDDVNPQYEPVYAIDTINCY</sequence>
<dbReference type="AlphaFoldDB" id="A0A1G5WE14"/>
<organism evidence="1 2">
    <name type="scientific">Methanobrevibacter millerae</name>
    <dbReference type="NCBI Taxonomy" id="230361"/>
    <lineage>
        <taxon>Archaea</taxon>
        <taxon>Methanobacteriati</taxon>
        <taxon>Methanobacteriota</taxon>
        <taxon>Methanomada group</taxon>
        <taxon>Methanobacteria</taxon>
        <taxon>Methanobacteriales</taxon>
        <taxon>Methanobacteriaceae</taxon>
        <taxon>Methanobrevibacter</taxon>
    </lineage>
</organism>
<name>A0A1G5WE14_9EURY</name>
<dbReference type="EMBL" id="FMXB01000009">
    <property type="protein sequence ID" value="SDA56310.1"/>
    <property type="molecule type" value="Genomic_DNA"/>
</dbReference>
<reference evidence="1 2" key="1">
    <citation type="submission" date="2016-10" db="EMBL/GenBank/DDBJ databases">
        <authorList>
            <person name="Varghese N."/>
            <person name="Submissions S."/>
        </authorList>
    </citation>
    <scope>NUCLEOTIDE SEQUENCE [LARGE SCALE GENOMIC DNA]</scope>
    <source>
        <strain evidence="1 2">DSM 16643</strain>
    </source>
</reference>
<keyword evidence="2" id="KW-1185">Reference proteome</keyword>
<evidence type="ECO:0000313" key="1">
    <source>
        <dbReference type="EMBL" id="SDA56310.1"/>
    </source>
</evidence>
<evidence type="ECO:0000313" key="2">
    <source>
        <dbReference type="Proteomes" id="UP000323439"/>
    </source>
</evidence>
<dbReference type="Proteomes" id="UP000323439">
    <property type="component" value="Unassembled WGS sequence"/>
</dbReference>
<protein>
    <submittedName>
        <fullName evidence="1">Uncharacterized protein</fullName>
    </submittedName>
</protein>
<dbReference type="RefSeq" id="WP_149731912.1">
    <property type="nucleotide sequence ID" value="NZ_FMXB01000009.1"/>
</dbReference>